<proteinExistence type="predicted"/>
<comment type="caution">
    <text evidence="3">The sequence shown here is derived from an EMBL/GenBank/DDBJ whole genome shotgun (WGS) entry which is preliminary data.</text>
</comment>
<dbReference type="Gene3D" id="1.25.40.10">
    <property type="entry name" value="Tetratricopeptide repeat domain"/>
    <property type="match status" value="4"/>
</dbReference>
<dbReference type="AlphaFoldDB" id="A0ABC8LNU4"/>
<dbReference type="InterPro" id="IPR002885">
    <property type="entry name" value="PPR_rpt"/>
</dbReference>
<accession>A0ABC8LNU4</accession>
<dbReference type="Pfam" id="PF01535">
    <property type="entry name" value="PPR"/>
    <property type="match status" value="6"/>
</dbReference>
<sequence>MRLTFRSTSILTVHFKKYSSSPRTNLTLSSSSASKPSARHDHGLMIKRGDYNSLFLQNKLLQLYTKSRDFDYADKLFDEMPIRNIVTWNILIHGAIHRDSDTKQKARLGFSYLSRVLLSEVRLDHVSFIGLIRLCSDSNHVEAGRQLHSLIVKQGLDSDCFVSTSLVGFYGKCGYIAEARQVFEAVLSKDLVLSNALVSSYVLNGMVDEAIGLLKVIESPGDNFTFSSLLSVCRVEQGKQIHAVVFKLSFQFDVPVATALVDMYAKSNYMRDARECFESMVVRNVVSWNAMIVGYGKNGEGREAMRLLGEMRSENLQPDELTFASVLSSCAKFAAVQEVKQVQAVVTKQGYSGFLSVVNSLVTAYSKTGSLSEALVCFHSIKAPDLVSWTSVIGALAFHGFAEESLRMFESMLQRLRPDKITFLEVLSACSHGGLVQEGLRVFKLMTEVYKMEPEEEHYTCLIDLLGRAGFIEEALDVLRSMPIEPSTDALAAFTGACDIHEKRESMKWGAKKLLEIEPSKPVNYSLLSNAYVSEGHWNRAATVRVTERRNCNNTKTPGCSWVED</sequence>
<keyword evidence="1" id="KW-0677">Repeat</keyword>
<evidence type="ECO:0000256" key="1">
    <source>
        <dbReference type="ARBA" id="ARBA00022737"/>
    </source>
</evidence>
<dbReference type="EMBL" id="CAKOAT010634043">
    <property type="protein sequence ID" value="CAH8384818.1"/>
    <property type="molecule type" value="Genomic_DNA"/>
</dbReference>
<protein>
    <recommendedName>
        <fullName evidence="5">Pentatricopeptide repeat-containing protein</fullName>
    </recommendedName>
</protein>
<evidence type="ECO:0008006" key="5">
    <source>
        <dbReference type="Google" id="ProtNLM"/>
    </source>
</evidence>
<gene>
    <name evidence="3" type="ORF">ERUC_LOCUS37301</name>
</gene>
<dbReference type="FunFam" id="1.25.40.10:FF:002548">
    <property type="entry name" value="Pentatricopeptide repeat-containing protein At2g46050, mitochondrial"/>
    <property type="match status" value="1"/>
</dbReference>
<reference evidence="3 4" key="1">
    <citation type="submission" date="2022-03" db="EMBL/GenBank/DDBJ databases">
        <authorList>
            <person name="Macdonald S."/>
            <person name="Ahmed S."/>
            <person name="Newling K."/>
        </authorList>
    </citation>
    <scope>NUCLEOTIDE SEQUENCE [LARGE SCALE GENOMIC DNA]</scope>
</reference>
<dbReference type="FunFam" id="1.25.40.10:FF:000518">
    <property type="entry name" value="Pentatricopeptide repeat-containing protein"/>
    <property type="match status" value="1"/>
</dbReference>
<dbReference type="InterPro" id="IPR011990">
    <property type="entry name" value="TPR-like_helical_dom_sf"/>
</dbReference>
<dbReference type="Pfam" id="PF13041">
    <property type="entry name" value="PPR_2"/>
    <property type="match status" value="1"/>
</dbReference>
<dbReference type="PANTHER" id="PTHR24015:SF398">
    <property type="entry name" value="OS07G0259400 PROTEIN"/>
    <property type="match status" value="1"/>
</dbReference>
<feature type="repeat" description="PPR" evidence="2">
    <location>
        <begin position="385"/>
        <end position="415"/>
    </location>
</feature>
<feature type="repeat" description="PPR" evidence="2">
    <location>
        <begin position="284"/>
        <end position="318"/>
    </location>
</feature>
<evidence type="ECO:0000313" key="4">
    <source>
        <dbReference type="Proteomes" id="UP001642260"/>
    </source>
</evidence>
<dbReference type="Proteomes" id="UP001642260">
    <property type="component" value="Unassembled WGS sequence"/>
</dbReference>
<evidence type="ECO:0000256" key="2">
    <source>
        <dbReference type="PROSITE-ProRule" id="PRU00708"/>
    </source>
</evidence>
<dbReference type="PANTHER" id="PTHR24015">
    <property type="entry name" value="OS07G0578800 PROTEIN-RELATED"/>
    <property type="match status" value="1"/>
</dbReference>
<dbReference type="InterPro" id="IPR046960">
    <property type="entry name" value="PPR_At4g14850-like_plant"/>
</dbReference>
<keyword evidence="4" id="KW-1185">Reference proteome</keyword>
<evidence type="ECO:0000313" key="3">
    <source>
        <dbReference type="EMBL" id="CAH8384818.1"/>
    </source>
</evidence>
<dbReference type="InterPro" id="IPR046848">
    <property type="entry name" value="E_motif"/>
</dbReference>
<dbReference type="PROSITE" id="PS51375">
    <property type="entry name" value="PPR"/>
    <property type="match status" value="2"/>
</dbReference>
<dbReference type="NCBIfam" id="TIGR00756">
    <property type="entry name" value="PPR"/>
    <property type="match status" value="2"/>
</dbReference>
<organism evidence="3 4">
    <name type="scientific">Eruca vesicaria subsp. sativa</name>
    <name type="common">Garden rocket</name>
    <name type="synonym">Eruca sativa</name>
    <dbReference type="NCBI Taxonomy" id="29727"/>
    <lineage>
        <taxon>Eukaryota</taxon>
        <taxon>Viridiplantae</taxon>
        <taxon>Streptophyta</taxon>
        <taxon>Embryophyta</taxon>
        <taxon>Tracheophyta</taxon>
        <taxon>Spermatophyta</taxon>
        <taxon>Magnoliopsida</taxon>
        <taxon>eudicotyledons</taxon>
        <taxon>Gunneridae</taxon>
        <taxon>Pentapetalae</taxon>
        <taxon>rosids</taxon>
        <taxon>malvids</taxon>
        <taxon>Brassicales</taxon>
        <taxon>Brassicaceae</taxon>
        <taxon>Brassiceae</taxon>
        <taxon>Eruca</taxon>
    </lineage>
</organism>
<dbReference type="Pfam" id="PF20431">
    <property type="entry name" value="E_motif"/>
    <property type="match status" value="1"/>
</dbReference>
<name>A0ABC8LNU4_ERUVS</name>